<evidence type="ECO:0000313" key="6">
    <source>
        <dbReference type="EMBL" id="KKQ86023.1"/>
    </source>
</evidence>
<evidence type="ECO:0000256" key="3">
    <source>
        <dbReference type="ARBA" id="ARBA00022801"/>
    </source>
</evidence>
<dbReference type="EMBL" id="LBVL01000002">
    <property type="protein sequence ID" value="KKQ86023.1"/>
    <property type="molecule type" value="Genomic_DNA"/>
</dbReference>
<evidence type="ECO:0000256" key="2">
    <source>
        <dbReference type="ARBA" id="ARBA00005582"/>
    </source>
</evidence>
<dbReference type="GO" id="GO:0044716">
    <property type="term" value="F:8-oxo-GDP phosphatase activity"/>
    <property type="evidence" value="ECO:0007669"/>
    <property type="project" value="TreeGrafter"/>
</dbReference>
<comment type="caution">
    <text evidence="6">The sequence shown here is derived from an EMBL/GenBank/DDBJ whole genome shotgun (WGS) entry which is preliminary data.</text>
</comment>
<protein>
    <submittedName>
        <fullName evidence="6">NUDIX hydrolase, type 34</fullName>
    </submittedName>
</protein>
<dbReference type="InterPro" id="IPR000086">
    <property type="entry name" value="NUDIX_hydrolase_dom"/>
</dbReference>
<proteinExistence type="inferred from homology"/>
<feature type="domain" description="Nudix hydrolase" evidence="5">
    <location>
        <begin position="28"/>
        <end position="158"/>
    </location>
</feature>
<dbReference type="STRING" id="1618570.UT08_C0002G0045"/>
<dbReference type="Gene3D" id="3.90.79.10">
    <property type="entry name" value="Nucleoside Triphosphate Pyrophosphohydrolase"/>
    <property type="match status" value="1"/>
</dbReference>
<dbReference type="Proteomes" id="UP000034081">
    <property type="component" value="Unassembled WGS sequence"/>
</dbReference>
<dbReference type="SUPFAM" id="SSF55811">
    <property type="entry name" value="Nudix"/>
    <property type="match status" value="1"/>
</dbReference>
<keyword evidence="4" id="KW-0460">Magnesium</keyword>
<reference evidence="6 7" key="1">
    <citation type="journal article" date="2015" name="Nature">
        <title>rRNA introns, odd ribosomes, and small enigmatic genomes across a large radiation of phyla.</title>
        <authorList>
            <person name="Brown C.T."/>
            <person name="Hug L.A."/>
            <person name="Thomas B.C."/>
            <person name="Sharon I."/>
            <person name="Castelle C.J."/>
            <person name="Singh A."/>
            <person name="Wilkins M.J."/>
            <person name="Williams K.H."/>
            <person name="Banfield J.F."/>
        </authorList>
    </citation>
    <scope>NUCLEOTIDE SEQUENCE [LARGE SCALE GENOMIC DNA]</scope>
</reference>
<keyword evidence="3 6" id="KW-0378">Hydrolase</keyword>
<evidence type="ECO:0000256" key="1">
    <source>
        <dbReference type="ARBA" id="ARBA00001946"/>
    </source>
</evidence>
<dbReference type="PROSITE" id="PS51462">
    <property type="entry name" value="NUDIX"/>
    <property type="match status" value="1"/>
</dbReference>
<accession>A0A0G0L218</accession>
<dbReference type="AlphaFoldDB" id="A0A0G0L218"/>
<sequence>MEYFDVVNEKDEIIGKAGRDECHSNPDLIHRTVHFTLADKNNKRIFITQRSFLKPNDAGKWCFSGEHVLSGENYEEAVIRGVKEELGFVPTLVKEVANHIYSYAKRTEFVRFFVVEINDENIKFDKEEIIKTLWISPNKLMKNDLDLSEMTRYWIKNVNWKIIF</sequence>
<evidence type="ECO:0000259" key="5">
    <source>
        <dbReference type="PROSITE" id="PS51462"/>
    </source>
</evidence>
<dbReference type="InterPro" id="IPR047127">
    <property type="entry name" value="MutT-like"/>
</dbReference>
<dbReference type="GO" id="GO:0006281">
    <property type="term" value="P:DNA repair"/>
    <property type="evidence" value="ECO:0007669"/>
    <property type="project" value="InterPro"/>
</dbReference>
<organism evidence="6 7">
    <name type="scientific">Candidatus Woesebacteria bacterium GW2011_GWB1_38_8</name>
    <dbReference type="NCBI Taxonomy" id="1618570"/>
    <lineage>
        <taxon>Bacteria</taxon>
        <taxon>Candidatus Woeseibacteriota</taxon>
    </lineage>
</organism>
<dbReference type="PANTHER" id="PTHR47707:SF2">
    <property type="entry name" value="CTP PYROPHOSPHOHYDROLASE"/>
    <property type="match status" value="1"/>
</dbReference>
<dbReference type="Pfam" id="PF00293">
    <property type="entry name" value="NUDIX"/>
    <property type="match status" value="1"/>
</dbReference>
<dbReference type="GO" id="GO:0044715">
    <property type="term" value="F:8-oxo-dGDP phosphatase activity"/>
    <property type="evidence" value="ECO:0007669"/>
    <property type="project" value="TreeGrafter"/>
</dbReference>
<gene>
    <name evidence="6" type="ORF">UT08_C0002G0045</name>
</gene>
<dbReference type="PANTHER" id="PTHR47707">
    <property type="entry name" value="8-OXO-DGTP DIPHOSPHATASE"/>
    <property type="match status" value="1"/>
</dbReference>
<name>A0A0G0L218_9BACT</name>
<comment type="similarity">
    <text evidence="2">Belongs to the Nudix hydrolase family.</text>
</comment>
<dbReference type="InterPro" id="IPR015797">
    <property type="entry name" value="NUDIX_hydrolase-like_dom_sf"/>
</dbReference>
<comment type="cofactor">
    <cofactor evidence="1">
        <name>Mg(2+)</name>
        <dbReference type="ChEBI" id="CHEBI:18420"/>
    </cofactor>
</comment>
<evidence type="ECO:0000256" key="4">
    <source>
        <dbReference type="ARBA" id="ARBA00022842"/>
    </source>
</evidence>
<dbReference type="GO" id="GO:0035539">
    <property type="term" value="F:8-oxo-7,8-dihydrodeoxyguanosine triphosphate pyrophosphatase activity"/>
    <property type="evidence" value="ECO:0007669"/>
    <property type="project" value="TreeGrafter"/>
</dbReference>
<evidence type="ECO:0000313" key="7">
    <source>
        <dbReference type="Proteomes" id="UP000034081"/>
    </source>
</evidence>
<dbReference type="GO" id="GO:0008413">
    <property type="term" value="F:8-oxo-7,8-dihydroguanosine triphosphate pyrophosphatase activity"/>
    <property type="evidence" value="ECO:0007669"/>
    <property type="project" value="TreeGrafter"/>
</dbReference>